<dbReference type="PANTHER" id="PTHR24348">
    <property type="entry name" value="SERINE/THREONINE-PROTEIN KINASE UNC-51-RELATED"/>
    <property type="match status" value="1"/>
</dbReference>
<dbReference type="Pfam" id="PF07714">
    <property type="entry name" value="PK_Tyr_Ser-Thr"/>
    <property type="match status" value="1"/>
</dbReference>
<evidence type="ECO:0000259" key="1">
    <source>
        <dbReference type="PROSITE" id="PS50011"/>
    </source>
</evidence>
<proteinExistence type="predicted"/>
<gene>
    <name evidence="2" type="ORF">ALEPTO_LOCUS10752</name>
</gene>
<dbReference type="Pfam" id="PF00069">
    <property type="entry name" value="Pkinase"/>
    <property type="match status" value="1"/>
</dbReference>
<dbReference type="InterPro" id="IPR000719">
    <property type="entry name" value="Prot_kinase_dom"/>
</dbReference>
<evidence type="ECO:0000313" key="3">
    <source>
        <dbReference type="Proteomes" id="UP000789508"/>
    </source>
</evidence>
<sequence length="641" mass="73175">MVNAQEWLEIYPSNANKLTYLKITNNNLSEQDLAVFSKLVNLEELKIGSSDKERINQGTYNRFAGNENYPKEERSEVYEIHLTEPSLVGELDLGDFTSIFGVKAQEYVDQQYPNKEAREKVTELDIKFEVEKDEQGHPKLFAQGGFSKIYKAKCKKIKKYNKYASEDVVLKSLTNSQNLTLEFLNEIANTKLVDGGGRIVKCYGISQDPEAGNYLMVMQYKEGGNLRQILQNKNKGLSLEDKIIGFSITDLGLCQPVNSQKQEGKIFGVLPYVAPEVLQGQPYTQASDIYSWGIIAYELFANSYPYTDKNLTDTSLTLAIYVERLIPKKDLILGSYMGLLMVALKEEYNNFSQNTPYQIHPTAITTSKMIDTKQIVQLLQDPTKQQEALELTDELKKMLVIEDCPKIKKLNVRKNLLTSLEFLANLENLEELEIDDIQGLVKSVKENPRALSELKKKLMNKLDDEIKNQEQINPIDRGGLNTAEIELENNLHKVVTKKDELEKLKNEFVDKSVGHIDFDSKKKEKIRNNLEIYLASVGRQDNLAKLAGNQARDKLLKGKKEDSEIAKLLNKIVEKQKEISSLENQKKYIGKSLTESTQILIKEESSKSEKSLEYRNEKSEIQDIRDALEVSNRKEKTYTTE</sequence>
<dbReference type="SUPFAM" id="SSF56112">
    <property type="entry name" value="Protein kinase-like (PK-like)"/>
    <property type="match status" value="1"/>
</dbReference>
<accession>A0A9N9HHU3</accession>
<dbReference type="Proteomes" id="UP000789508">
    <property type="component" value="Unassembled WGS sequence"/>
</dbReference>
<dbReference type="OrthoDB" id="4062651at2759"/>
<dbReference type="EMBL" id="CAJVPS010013374">
    <property type="protein sequence ID" value="CAG8676761.1"/>
    <property type="molecule type" value="Genomic_DNA"/>
</dbReference>
<dbReference type="Gene3D" id="1.10.510.10">
    <property type="entry name" value="Transferase(Phosphotransferase) domain 1"/>
    <property type="match status" value="2"/>
</dbReference>
<dbReference type="InterPro" id="IPR045269">
    <property type="entry name" value="Atg1-like"/>
</dbReference>
<name>A0A9N9HHU3_9GLOM</name>
<feature type="non-terminal residue" evidence="2">
    <location>
        <position position="641"/>
    </location>
</feature>
<dbReference type="GO" id="GO:0004674">
    <property type="term" value="F:protein serine/threonine kinase activity"/>
    <property type="evidence" value="ECO:0007669"/>
    <property type="project" value="InterPro"/>
</dbReference>
<dbReference type="InterPro" id="IPR011009">
    <property type="entry name" value="Kinase-like_dom_sf"/>
</dbReference>
<protein>
    <submittedName>
        <fullName evidence="2">2358_t:CDS:1</fullName>
    </submittedName>
</protein>
<organism evidence="2 3">
    <name type="scientific">Ambispora leptoticha</name>
    <dbReference type="NCBI Taxonomy" id="144679"/>
    <lineage>
        <taxon>Eukaryota</taxon>
        <taxon>Fungi</taxon>
        <taxon>Fungi incertae sedis</taxon>
        <taxon>Mucoromycota</taxon>
        <taxon>Glomeromycotina</taxon>
        <taxon>Glomeromycetes</taxon>
        <taxon>Archaeosporales</taxon>
        <taxon>Ambisporaceae</taxon>
        <taxon>Ambispora</taxon>
    </lineage>
</organism>
<reference evidence="2" key="1">
    <citation type="submission" date="2021-06" db="EMBL/GenBank/DDBJ databases">
        <authorList>
            <person name="Kallberg Y."/>
            <person name="Tangrot J."/>
            <person name="Rosling A."/>
        </authorList>
    </citation>
    <scope>NUCLEOTIDE SEQUENCE</scope>
    <source>
        <strain evidence="2">FL130A</strain>
    </source>
</reference>
<keyword evidence="3" id="KW-1185">Reference proteome</keyword>
<evidence type="ECO:0000313" key="2">
    <source>
        <dbReference type="EMBL" id="CAG8676761.1"/>
    </source>
</evidence>
<dbReference type="SUPFAM" id="SSF52058">
    <property type="entry name" value="L domain-like"/>
    <property type="match status" value="1"/>
</dbReference>
<dbReference type="GO" id="GO:0005737">
    <property type="term" value="C:cytoplasm"/>
    <property type="evidence" value="ECO:0007669"/>
    <property type="project" value="TreeGrafter"/>
</dbReference>
<feature type="domain" description="Protein kinase" evidence="1">
    <location>
        <begin position="85"/>
        <end position="495"/>
    </location>
</feature>
<comment type="caution">
    <text evidence="2">The sequence shown here is derived from an EMBL/GenBank/DDBJ whole genome shotgun (WGS) entry which is preliminary data.</text>
</comment>
<dbReference type="PROSITE" id="PS50011">
    <property type="entry name" value="PROTEIN_KINASE_DOM"/>
    <property type="match status" value="1"/>
</dbReference>
<dbReference type="AlphaFoldDB" id="A0A9N9HHU3"/>
<dbReference type="GO" id="GO:0005524">
    <property type="term" value="F:ATP binding"/>
    <property type="evidence" value="ECO:0007669"/>
    <property type="project" value="InterPro"/>
</dbReference>
<dbReference type="InterPro" id="IPR001245">
    <property type="entry name" value="Ser-Thr/Tyr_kinase_cat_dom"/>
</dbReference>
<dbReference type="GO" id="GO:0010506">
    <property type="term" value="P:regulation of autophagy"/>
    <property type="evidence" value="ECO:0007669"/>
    <property type="project" value="InterPro"/>
</dbReference>